<comment type="caution">
    <text evidence="2">The sequence shown here is derived from an EMBL/GenBank/DDBJ whole genome shotgun (WGS) entry which is preliminary data.</text>
</comment>
<proteinExistence type="predicted"/>
<protein>
    <submittedName>
        <fullName evidence="2">Uncharacterized protein</fullName>
    </submittedName>
</protein>
<evidence type="ECO:0000256" key="1">
    <source>
        <dbReference type="SAM" id="MobiDB-lite"/>
    </source>
</evidence>
<dbReference type="Proteomes" id="UP000886998">
    <property type="component" value="Unassembled WGS sequence"/>
</dbReference>
<gene>
    <name evidence="2" type="ORF">TNIN_206841</name>
</gene>
<evidence type="ECO:0000313" key="3">
    <source>
        <dbReference type="Proteomes" id="UP000886998"/>
    </source>
</evidence>
<feature type="region of interest" description="Disordered" evidence="1">
    <location>
        <begin position="35"/>
        <end position="107"/>
    </location>
</feature>
<reference evidence="2" key="1">
    <citation type="submission" date="2020-08" db="EMBL/GenBank/DDBJ databases">
        <title>Multicomponent nature underlies the extraordinary mechanical properties of spider dragline silk.</title>
        <authorList>
            <person name="Kono N."/>
            <person name="Nakamura H."/>
            <person name="Mori M."/>
            <person name="Yoshida Y."/>
            <person name="Ohtoshi R."/>
            <person name="Malay A.D."/>
            <person name="Moran D.A.P."/>
            <person name="Tomita M."/>
            <person name="Numata K."/>
            <person name="Arakawa K."/>
        </authorList>
    </citation>
    <scope>NUCLEOTIDE SEQUENCE</scope>
</reference>
<dbReference type="AlphaFoldDB" id="A0A8X6WL10"/>
<dbReference type="EMBL" id="BMAV01000110">
    <property type="protein sequence ID" value="GFY37102.1"/>
    <property type="molecule type" value="Genomic_DNA"/>
</dbReference>
<keyword evidence="3" id="KW-1185">Reference proteome</keyword>
<evidence type="ECO:0000313" key="2">
    <source>
        <dbReference type="EMBL" id="GFY37102.1"/>
    </source>
</evidence>
<name>A0A8X6WL10_9ARAC</name>
<feature type="compositionally biased region" description="Basic and acidic residues" evidence="1">
    <location>
        <begin position="73"/>
        <end position="95"/>
    </location>
</feature>
<organism evidence="2 3">
    <name type="scientific">Trichonephila inaurata madagascariensis</name>
    <dbReference type="NCBI Taxonomy" id="2747483"/>
    <lineage>
        <taxon>Eukaryota</taxon>
        <taxon>Metazoa</taxon>
        <taxon>Ecdysozoa</taxon>
        <taxon>Arthropoda</taxon>
        <taxon>Chelicerata</taxon>
        <taxon>Arachnida</taxon>
        <taxon>Araneae</taxon>
        <taxon>Araneomorphae</taxon>
        <taxon>Entelegynae</taxon>
        <taxon>Araneoidea</taxon>
        <taxon>Nephilidae</taxon>
        <taxon>Trichonephila</taxon>
        <taxon>Trichonephila inaurata</taxon>
    </lineage>
</organism>
<sequence length="127" mass="14400">MSNVIKEVRIHNSKECPKQRAANSTIIPEIERHAQTKTSPSNASLVKYSRGHSKETKIKKPIIPPRLLRNKKNKIECNPDDKKSKKIRSAEEKYQDTSNTPRMPADAGQMLDVCDAGFLDIKLETLM</sequence>
<accession>A0A8X6WL10</accession>